<feature type="domain" description="ZAD" evidence="11">
    <location>
        <begin position="3"/>
        <end position="78"/>
    </location>
</feature>
<dbReference type="SUPFAM" id="SSF57667">
    <property type="entry name" value="beta-beta-alpha zinc fingers"/>
    <property type="match status" value="3"/>
</dbReference>
<dbReference type="GO" id="GO:0000981">
    <property type="term" value="F:DNA-binding transcription factor activity, RNA polymerase II-specific"/>
    <property type="evidence" value="ECO:0007669"/>
    <property type="project" value="TreeGrafter"/>
</dbReference>
<feature type="domain" description="C2H2-type" evidence="10">
    <location>
        <begin position="216"/>
        <end position="243"/>
    </location>
</feature>
<dbReference type="OrthoDB" id="7854697at2759"/>
<dbReference type="Pfam" id="PF07776">
    <property type="entry name" value="zf-AD"/>
    <property type="match status" value="1"/>
</dbReference>
<sequence>MEAVCRICRSNCVTLVNIFDQLEQDPPLVDMLKECGNCKISSKDPLPQNICLACILDAQNAFQFKRRCEHSQQYFLLLLGVGNKDNSACEDVPLECTPYIKEEPLEIIPQGSSLGNETLEDNTKISQALQPGVEKKEISDSEQNVLSHCTIEIKQEILGTFSVDNETYEECESSSRVDTKKTGKTKLYPCLTCGKVFSLKRQLTKHTLVHTEDHPYKCNYCSKTFQTINHRRVHMRLHSGQRRFKCKECHGKFSSRIVLKRHMFNHAGEPPHKCPHCLTRFSHRDNLNKHLRIHLEDGEHKCPHCQKLFRYAYILDEHIRTDKCTYSRYKCPLCMKTLFSEGFLRRHMDIHARSPKIGAKVPQEMQTGIDNSEDRKPSLLSLVDS</sequence>
<keyword evidence="2" id="KW-0677">Repeat</keyword>
<dbReference type="PANTHER" id="PTHR24388">
    <property type="entry name" value="ZINC FINGER PROTEIN"/>
    <property type="match status" value="1"/>
</dbReference>
<dbReference type="AlphaFoldDB" id="B4LGE4"/>
<keyword evidence="3 7" id="KW-0863">Zinc-finger</keyword>
<evidence type="ECO:0000256" key="3">
    <source>
        <dbReference type="ARBA" id="ARBA00022771"/>
    </source>
</evidence>
<evidence type="ECO:0000256" key="6">
    <source>
        <dbReference type="ARBA" id="ARBA00037948"/>
    </source>
</evidence>
<dbReference type="SUPFAM" id="SSF57716">
    <property type="entry name" value="Glucocorticoid receptor-like (DNA-binding domain)"/>
    <property type="match status" value="1"/>
</dbReference>
<dbReference type="FunCoup" id="B4LGE4">
    <property type="interactions" value="210"/>
</dbReference>
<evidence type="ECO:0000256" key="2">
    <source>
        <dbReference type="ARBA" id="ARBA00022737"/>
    </source>
</evidence>
<dbReference type="InterPro" id="IPR036236">
    <property type="entry name" value="Znf_C2H2_sf"/>
</dbReference>
<evidence type="ECO:0000256" key="1">
    <source>
        <dbReference type="ARBA" id="ARBA00022723"/>
    </source>
</evidence>
<evidence type="ECO:0008006" key="14">
    <source>
        <dbReference type="Google" id="ProtNLM"/>
    </source>
</evidence>
<evidence type="ECO:0000259" key="11">
    <source>
        <dbReference type="PROSITE" id="PS51915"/>
    </source>
</evidence>
<name>B4LGE4_DROVI</name>
<dbReference type="PROSITE" id="PS50157">
    <property type="entry name" value="ZINC_FINGER_C2H2_2"/>
    <property type="match status" value="5"/>
</dbReference>
<dbReference type="HOGENOM" id="CLU_002678_94_1_1"/>
<evidence type="ECO:0000259" key="10">
    <source>
        <dbReference type="PROSITE" id="PS50157"/>
    </source>
</evidence>
<organism evidence="12 13">
    <name type="scientific">Drosophila virilis</name>
    <name type="common">Fruit fly</name>
    <dbReference type="NCBI Taxonomy" id="7244"/>
    <lineage>
        <taxon>Eukaryota</taxon>
        <taxon>Metazoa</taxon>
        <taxon>Ecdysozoa</taxon>
        <taxon>Arthropoda</taxon>
        <taxon>Hexapoda</taxon>
        <taxon>Insecta</taxon>
        <taxon>Pterygota</taxon>
        <taxon>Neoptera</taxon>
        <taxon>Endopterygota</taxon>
        <taxon>Diptera</taxon>
        <taxon>Brachycera</taxon>
        <taxon>Muscomorpha</taxon>
        <taxon>Ephydroidea</taxon>
        <taxon>Drosophilidae</taxon>
        <taxon>Drosophila</taxon>
    </lineage>
</organism>
<dbReference type="GO" id="GO:0008270">
    <property type="term" value="F:zinc ion binding"/>
    <property type="evidence" value="ECO:0007669"/>
    <property type="project" value="UniProtKB-UniRule"/>
</dbReference>
<proteinExistence type="inferred from homology"/>
<evidence type="ECO:0000256" key="7">
    <source>
        <dbReference type="PROSITE-ProRule" id="PRU00042"/>
    </source>
</evidence>
<evidence type="ECO:0000256" key="5">
    <source>
        <dbReference type="ARBA" id="ARBA00023242"/>
    </source>
</evidence>
<feature type="domain" description="C2H2-type" evidence="10">
    <location>
        <begin position="244"/>
        <end position="271"/>
    </location>
</feature>
<dbReference type="Gene3D" id="3.40.1800.20">
    <property type="match status" value="1"/>
</dbReference>
<dbReference type="FunFam" id="3.30.160.60:FF:000100">
    <property type="entry name" value="Zinc finger 45-like"/>
    <property type="match status" value="1"/>
</dbReference>
<dbReference type="eggNOG" id="KOG1721">
    <property type="taxonomic scope" value="Eukaryota"/>
</dbReference>
<evidence type="ECO:0000256" key="8">
    <source>
        <dbReference type="PROSITE-ProRule" id="PRU01263"/>
    </source>
</evidence>
<keyword evidence="4 8" id="KW-0862">Zinc</keyword>
<evidence type="ECO:0000256" key="9">
    <source>
        <dbReference type="SAM" id="MobiDB-lite"/>
    </source>
</evidence>
<feature type="domain" description="C2H2-type" evidence="10">
    <location>
        <begin position="272"/>
        <end position="299"/>
    </location>
</feature>
<dbReference type="OMA" id="THMENGA"/>
<keyword evidence="1 8" id="KW-0479">Metal-binding</keyword>
<dbReference type="InterPro" id="IPR050527">
    <property type="entry name" value="Snail/Krueppel_Znf"/>
</dbReference>
<dbReference type="PROSITE" id="PS51915">
    <property type="entry name" value="ZAD"/>
    <property type="match status" value="1"/>
</dbReference>
<feature type="domain" description="C2H2-type" evidence="10">
    <location>
        <begin position="329"/>
        <end position="356"/>
    </location>
</feature>
<dbReference type="InParanoid" id="B4LGE4"/>
<dbReference type="GO" id="GO:0005634">
    <property type="term" value="C:nucleus"/>
    <property type="evidence" value="ECO:0007669"/>
    <property type="project" value="InterPro"/>
</dbReference>
<dbReference type="Gene3D" id="3.30.160.60">
    <property type="entry name" value="Classic Zinc Finger"/>
    <property type="match status" value="5"/>
</dbReference>
<evidence type="ECO:0000313" key="12">
    <source>
        <dbReference type="EMBL" id="EDW70473.1"/>
    </source>
</evidence>
<dbReference type="FunFam" id="3.30.160.60:FF:000110">
    <property type="entry name" value="Zinc finger protein-like"/>
    <property type="match status" value="1"/>
</dbReference>
<dbReference type="SMR" id="B4LGE4"/>
<dbReference type="Proteomes" id="UP000008792">
    <property type="component" value="Unassembled WGS sequence"/>
</dbReference>
<dbReference type="InterPro" id="IPR012934">
    <property type="entry name" value="Znf_AD"/>
</dbReference>
<feature type="binding site" evidence="8">
    <location>
        <position position="8"/>
    </location>
    <ligand>
        <name>Zn(2+)</name>
        <dbReference type="ChEBI" id="CHEBI:29105"/>
    </ligand>
</feature>
<dbReference type="InterPro" id="IPR013087">
    <property type="entry name" value="Znf_C2H2_type"/>
</dbReference>
<feature type="binding site" evidence="8">
    <location>
        <position position="54"/>
    </location>
    <ligand>
        <name>Zn(2+)</name>
        <dbReference type="ChEBI" id="CHEBI:29105"/>
    </ligand>
</feature>
<dbReference type="Pfam" id="PF00096">
    <property type="entry name" value="zf-C2H2"/>
    <property type="match status" value="3"/>
</dbReference>
<protein>
    <recommendedName>
        <fullName evidence="14">Protein krueppel</fullName>
    </recommendedName>
</protein>
<dbReference type="SMART" id="SM00868">
    <property type="entry name" value="zf-AD"/>
    <property type="match status" value="1"/>
</dbReference>
<gene>
    <name evidence="12" type="primary">Dvir\GJ11513</name>
    <name evidence="12" type="ORF">Dvir_GJ11513</name>
</gene>
<dbReference type="SMART" id="SM00355">
    <property type="entry name" value="ZnF_C2H2"/>
    <property type="match status" value="6"/>
</dbReference>
<dbReference type="GO" id="GO:0000978">
    <property type="term" value="F:RNA polymerase II cis-regulatory region sequence-specific DNA binding"/>
    <property type="evidence" value="ECO:0007669"/>
    <property type="project" value="TreeGrafter"/>
</dbReference>
<dbReference type="EMBL" id="CH940647">
    <property type="protein sequence ID" value="EDW70473.1"/>
    <property type="molecule type" value="Genomic_DNA"/>
</dbReference>
<accession>B4LGE4</accession>
<feature type="domain" description="C2H2-type" evidence="10">
    <location>
        <begin position="188"/>
        <end position="215"/>
    </location>
</feature>
<feature type="binding site" evidence="8">
    <location>
        <position position="5"/>
    </location>
    <ligand>
        <name>Zn(2+)</name>
        <dbReference type="ChEBI" id="CHEBI:29105"/>
    </ligand>
</feature>
<evidence type="ECO:0000313" key="13">
    <source>
        <dbReference type="Proteomes" id="UP000008792"/>
    </source>
</evidence>
<keyword evidence="13" id="KW-1185">Reference proteome</keyword>
<feature type="region of interest" description="Disordered" evidence="9">
    <location>
        <begin position="359"/>
        <end position="385"/>
    </location>
</feature>
<keyword evidence="5" id="KW-0539">Nucleus</keyword>
<dbReference type="PROSITE" id="PS00028">
    <property type="entry name" value="ZINC_FINGER_C2H2_1"/>
    <property type="match status" value="5"/>
</dbReference>
<dbReference type="PhylomeDB" id="B4LGE4"/>
<reference evidence="12 13" key="1">
    <citation type="journal article" date="2007" name="Nature">
        <title>Evolution of genes and genomes on the Drosophila phylogeny.</title>
        <authorList>
            <consortium name="Drosophila 12 Genomes Consortium"/>
            <person name="Clark A.G."/>
            <person name="Eisen M.B."/>
            <person name="Smith D.R."/>
            <person name="Bergman C.M."/>
            <person name="Oliver B."/>
            <person name="Markow T.A."/>
            <person name="Kaufman T.C."/>
            <person name="Kellis M."/>
            <person name="Gelbart W."/>
            <person name="Iyer V.N."/>
            <person name="Pollard D.A."/>
            <person name="Sackton T.B."/>
            <person name="Larracuente A.M."/>
            <person name="Singh N.D."/>
            <person name="Abad J.P."/>
            <person name="Abt D.N."/>
            <person name="Adryan B."/>
            <person name="Aguade M."/>
            <person name="Akashi H."/>
            <person name="Anderson W.W."/>
            <person name="Aquadro C.F."/>
            <person name="Ardell D.H."/>
            <person name="Arguello R."/>
            <person name="Artieri C.G."/>
            <person name="Barbash D.A."/>
            <person name="Barker D."/>
            <person name="Barsanti P."/>
            <person name="Batterham P."/>
            <person name="Batzoglou S."/>
            <person name="Begun D."/>
            <person name="Bhutkar A."/>
            <person name="Blanco E."/>
            <person name="Bosak S.A."/>
            <person name="Bradley R.K."/>
            <person name="Brand A.D."/>
            <person name="Brent M.R."/>
            <person name="Brooks A.N."/>
            <person name="Brown R.H."/>
            <person name="Butlin R.K."/>
            <person name="Caggese C."/>
            <person name="Calvi B.R."/>
            <person name="Bernardo de Carvalho A."/>
            <person name="Caspi A."/>
            <person name="Castrezana S."/>
            <person name="Celniker S.E."/>
            <person name="Chang J.L."/>
            <person name="Chapple C."/>
            <person name="Chatterji S."/>
            <person name="Chinwalla A."/>
            <person name="Civetta A."/>
            <person name="Clifton S.W."/>
            <person name="Comeron J.M."/>
            <person name="Costello J.C."/>
            <person name="Coyne J.A."/>
            <person name="Daub J."/>
            <person name="David R.G."/>
            <person name="Delcher A.L."/>
            <person name="Delehaunty K."/>
            <person name="Do C.B."/>
            <person name="Ebling H."/>
            <person name="Edwards K."/>
            <person name="Eickbush T."/>
            <person name="Evans J.D."/>
            <person name="Filipski A."/>
            <person name="Findeiss S."/>
            <person name="Freyhult E."/>
            <person name="Fulton L."/>
            <person name="Fulton R."/>
            <person name="Garcia A.C."/>
            <person name="Gardiner A."/>
            <person name="Garfield D.A."/>
            <person name="Garvin B.E."/>
            <person name="Gibson G."/>
            <person name="Gilbert D."/>
            <person name="Gnerre S."/>
            <person name="Godfrey J."/>
            <person name="Good R."/>
            <person name="Gotea V."/>
            <person name="Gravely B."/>
            <person name="Greenberg A.J."/>
            <person name="Griffiths-Jones S."/>
            <person name="Gross S."/>
            <person name="Guigo R."/>
            <person name="Gustafson E.A."/>
            <person name="Haerty W."/>
            <person name="Hahn M.W."/>
            <person name="Halligan D.L."/>
            <person name="Halpern A.L."/>
            <person name="Halter G.M."/>
            <person name="Han M.V."/>
            <person name="Heger A."/>
            <person name="Hillier L."/>
            <person name="Hinrichs A.S."/>
            <person name="Holmes I."/>
            <person name="Hoskins R.A."/>
            <person name="Hubisz M.J."/>
            <person name="Hultmark D."/>
            <person name="Huntley M.A."/>
            <person name="Jaffe D.B."/>
            <person name="Jagadeeshan S."/>
            <person name="Jeck W.R."/>
            <person name="Johnson J."/>
            <person name="Jones C.D."/>
            <person name="Jordan W.C."/>
            <person name="Karpen G.H."/>
            <person name="Kataoka E."/>
            <person name="Keightley P.D."/>
            <person name="Kheradpour P."/>
            <person name="Kirkness E.F."/>
            <person name="Koerich L.B."/>
            <person name="Kristiansen K."/>
            <person name="Kudrna D."/>
            <person name="Kulathinal R.J."/>
            <person name="Kumar S."/>
            <person name="Kwok R."/>
            <person name="Lander E."/>
            <person name="Langley C.H."/>
            <person name="Lapoint R."/>
            <person name="Lazzaro B.P."/>
            <person name="Lee S.J."/>
            <person name="Levesque L."/>
            <person name="Li R."/>
            <person name="Lin C.F."/>
            <person name="Lin M.F."/>
            <person name="Lindblad-Toh K."/>
            <person name="Llopart A."/>
            <person name="Long M."/>
            <person name="Low L."/>
            <person name="Lozovsky E."/>
            <person name="Lu J."/>
            <person name="Luo M."/>
            <person name="Machado C.A."/>
            <person name="Makalowski W."/>
            <person name="Marzo M."/>
            <person name="Matsuda M."/>
            <person name="Matzkin L."/>
            <person name="McAllister B."/>
            <person name="McBride C.S."/>
            <person name="McKernan B."/>
            <person name="McKernan K."/>
            <person name="Mendez-Lago M."/>
            <person name="Minx P."/>
            <person name="Mollenhauer M.U."/>
            <person name="Montooth K."/>
            <person name="Mount S.M."/>
            <person name="Mu X."/>
            <person name="Myers E."/>
            <person name="Negre B."/>
            <person name="Newfeld S."/>
            <person name="Nielsen R."/>
            <person name="Noor M.A."/>
            <person name="O'Grady P."/>
            <person name="Pachter L."/>
            <person name="Papaceit M."/>
            <person name="Parisi M.J."/>
            <person name="Parisi M."/>
            <person name="Parts L."/>
            <person name="Pedersen J.S."/>
            <person name="Pesole G."/>
            <person name="Phillippy A.M."/>
            <person name="Ponting C.P."/>
            <person name="Pop M."/>
            <person name="Porcelli D."/>
            <person name="Powell J.R."/>
            <person name="Prohaska S."/>
            <person name="Pruitt K."/>
            <person name="Puig M."/>
            <person name="Quesneville H."/>
            <person name="Ram K.R."/>
            <person name="Rand D."/>
            <person name="Rasmussen M.D."/>
            <person name="Reed L.K."/>
            <person name="Reenan R."/>
            <person name="Reily A."/>
            <person name="Remington K.A."/>
            <person name="Rieger T.T."/>
            <person name="Ritchie M.G."/>
            <person name="Robin C."/>
            <person name="Rogers Y.H."/>
            <person name="Rohde C."/>
            <person name="Rozas J."/>
            <person name="Rubenfield M.J."/>
            <person name="Ruiz A."/>
            <person name="Russo S."/>
            <person name="Salzberg S.L."/>
            <person name="Sanchez-Gracia A."/>
            <person name="Saranga D.J."/>
            <person name="Sato H."/>
            <person name="Schaeffer S.W."/>
            <person name="Schatz M.C."/>
            <person name="Schlenke T."/>
            <person name="Schwartz R."/>
            <person name="Segarra C."/>
            <person name="Singh R.S."/>
            <person name="Sirot L."/>
            <person name="Sirota M."/>
            <person name="Sisneros N.B."/>
            <person name="Smith C.D."/>
            <person name="Smith T.F."/>
            <person name="Spieth J."/>
            <person name="Stage D.E."/>
            <person name="Stark A."/>
            <person name="Stephan W."/>
            <person name="Strausberg R.L."/>
            <person name="Strempel S."/>
            <person name="Sturgill D."/>
            <person name="Sutton G."/>
            <person name="Sutton G.G."/>
            <person name="Tao W."/>
            <person name="Teichmann S."/>
            <person name="Tobari Y.N."/>
            <person name="Tomimura Y."/>
            <person name="Tsolas J.M."/>
            <person name="Valente V.L."/>
            <person name="Venter E."/>
            <person name="Venter J.C."/>
            <person name="Vicario S."/>
            <person name="Vieira F.G."/>
            <person name="Vilella A.J."/>
            <person name="Villasante A."/>
            <person name="Walenz B."/>
            <person name="Wang J."/>
            <person name="Wasserman M."/>
            <person name="Watts T."/>
            <person name="Wilson D."/>
            <person name="Wilson R.K."/>
            <person name="Wing R.A."/>
            <person name="Wolfner M.F."/>
            <person name="Wong A."/>
            <person name="Wong G.K."/>
            <person name="Wu C.I."/>
            <person name="Wu G."/>
            <person name="Yamamoto D."/>
            <person name="Yang H.P."/>
            <person name="Yang S.P."/>
            <person name="Yorke J.A."/>
            <person name="Yoshida K."/>
            <person name="Zdobnov E."/>
            <person name="Zhang P."/>
            <person name="Zhang Y."/>
            <person name="Zimin A.V."/>
            <person name="Baldwin J."/>
            <person name="Abdouelleil A."/>
            <person name="Abdulkadir J."/>
            <person name="Abebe A."/>
            <person name="Abera B."/>
            <person name="Abreu J."/>
            <person name="Acer S.C."/>
            <person name="Aftuck L."/>
            <person name="Alexander A."/>
            <person name="An P."/>
            <person name="Anderson E."/>
            <person name="Anderson S."/>
            <person name="Arachi H."/>
            <person name="Azer M."/>
            <person name="Bachantsang P."/>
            <person name="Barry A."/>
            <person name="Bayul T."/>
            <person name="Berlin A."/>
            <person name="Bessette D."/>
            <person name="Bloom T."/>
            <person name="Blye J."/>
            <person name="Boguslavskiy L."/>
            <person name="Bonnet C."/>
            <person name="Boukhgalter B."/>
            <person name="Bourzgui I."/>
            <person name="Brown A."/>
            <person name="Cahill P."/>
            <person name="Channer S."/>
            <person name="Cheshatsang Y."/>
            <person name="Chuda L."/>
            <person name="Citroen M."/>
            <person name="Collymore A."/>
            <person name="Cooke P."/>
            <person name="Costello M."/>
            <person name="D'Aco K."/>
            <person name="Daza R."/>
            <person name="De Haan G."/>
            <person name="DeGray S."/>
            <person name="DeMaso C."/>
            <person name="Dhargay N."/>
            <person name="Dooley K."/>
            <person name="Dooley E."/>
            <person name="Doricent M."/>
            <person name="Dorje P."/>
            <person name="Dorjee K."/>
            <person name="Dupes A."/>
            <person name="Elong R."/>
            <person name="Falk J."/>
            <person name="Farina A."/>
            <person name="Faro S."/>
            <person name="Ferguson D."/>
            <person name="Fisher S."/>
            <person name="Foley C.D."/>
            <person name="Franke A."/>
            <person name="Friedrich D."/>
            <person name="Gadbois L."/>
            <person name="Gearin G."/>
            <person name="Gearin C.R."/>
            <person name="Giannoukos G."/>
            <person name="Goode T."/>
            <person name="Graham J."/>
            <person name="Grandbois E."/>
            <person name="Grewal S."/>
            <person name="Gyaltsen K."/>
            <person name="Hafez N."/>
            <person name="Hagos B."/>
            <person name="Hall J."/>
            <person name="Henson C."/>
            <person name="Hollinger A."/>
            <person name="Honan T."/>
            <person name="Huard M.D."/>
            <person name="Hughes L."/>
            <person name="Hurhula B."/>
            <person name="Husby M.E."/>
            <person name="Kamat A."/>
            <person name="Kanga B."/>
            <person name="Kashin S."/>
            <person name="Khazanovich D."/>
            <person name="Kisner P."/>
            <person name="Lance K."/>
            <person name="Lara M."/>
            <person name="Lee W."/>
            <person name="Lennon N."/>
            <person name="Letendre F."/>
            <person name="LeVine R."/>
            <person name="Lipovsky A."/>
            <person name="Liu X."/>
            <person name="Liu J."/>
            <person name="Liu S."/>
            <person name="Lokyitsang T."/>
            <person name="Lokyitsang Y."/>
            <person name="Lubonja R."/>
            <person name="Lui A."/>
            <person name="MacDonald P."/>
            <person name="Magnisalis V."/>
            <person name="Maru K."/>
            <person name="Matthews C."/>
            <person name="McCusker W."/>
            <person name="McDonough S."/>
            <person name="Mehta T."/>
            <person name="Meldrim J."/>
            <person name="Meneus L."/>
            <person name="Mihai O."/>
            <person name="Mihalev A."/>
            <person name="Mihova T."/>
            <person name="Mittelman R."/>
            <person name="Mlenga V."/>
            <person name="Montmayeur A."/>
            <person name="Mulrain L."/>
            <person name="Navidi A."/>
            <person name="Naylor J."/>
            <person name="Negash T."/>
            <person name="Nguyen T."/>
            <person name="Nguyen N."/>
            <person name="Nicol R."/>
            <person name="Norbu C."/>
            <person name="Norbu N."/>
            <person name="Novod N."/>
            <person name="O'Neill B."/>
            <person name="Osman S."/>
            <person name="Markiewicz E."/>
            <person name="Oyono O.L."/>
            <person name="Patti C."/>
            <person name="Phunkhang P."/>
            <person name="Pierre F."/>
            <person name="Priest M."/>
            <person name="Raghuraman S."/>
            <person name="Rege F."/>
            <person name="Reyes R."/>
            <person name="Rise C."/>
            <person name="Rogov P."/>
            <person name="Ross K."/>
            <person name="Ryan E."/>
            <person name="Settipalli S."/>
            <person name="Shea T."/>
            <person name="Sherpa N."/>
            <person name="Shi L."/>
            <person name="Shih D."/>
            <person name="Sparrow T."/>
            <person name="Spaulding J."/>
            <person name="Stalker J."/>
            <person name="Stange-Thomann N."/>
            <person name="Stavropoulos S."/>
            <person name="Stone C."/>
            <person name="Strader C."/>
            <person name="Tesfaye S."/>
            <person name="Thomson T."/>
            <person name="Thoulutsang Y."/>
            <person name="Thoulutsang D."/>
            <person name="Topham K."/>
            <person name="Topping I."/>
            <person name="Tsamla T."/>
            <person name="Vassiliev H."/>
            <person name="Vo A."/>
            <person name="Wangchuk T."/>
            <person name="Wangdi T."/>
            <person name="Weiand M."/>
            <person name="Wilkinson J."/>
            <person name="Wilson A."/>
            <person name="Yadav S."/>
            <person name="Young G."/>
            <person name="Yu Q."/>
            <person name="Zembek L."/>
            <person name="Zhong D."/>
            <person name="Zimmer A."/>
            <person name="Zwirko Z."/>
            <person name="Jaffe D.B."/>
            <person name="Alvarez P."/>
            <person name="Brockman W."/>
            <person name="Butler J."/>
            <person name="Chin C."/>
            <person name="Gnerre S."/>
            <person name="Grabherr M."/>
            <person name="Kleber M."/>
            <person name="Mauceli E."/>
            <person name="MacCallum I."/>
        </authorList>
    </citation>
    <scope>NUCLEOTIDE SEQUENCE [LARGE SCALE GENOMIC DNA]</scope>
    <source>
        <strain evidence="13">Tucson 15010-1051.87</strain>
    </source>
</reference>
<evidence type="ECO:0000256" key="4">
    <source>
        <dbReference type="ARBA" id="ARBA00022833"/>
    </source>
</evidence>
<comment type="similarity">
    <text evidence="6">Belongs to the snail C2H2-type zinc-finger protein family.</text>
</comment>
<feature type="binding site" evidence="8">
    <location>
        <position position="51"/>
    </location>
    <ligand>
        <name>Zn(2+)</name>
        <dbReference type="ChEBI" id="CHEBI:29105"/>
    </ligand>
</feature>
<dbReference type="PANTHER" id="PTHR24388:SF53">
    <property type="entry name" value="CHORION TRANSCRIPTION FACTOR CF2-RELATED"/>
    <property type="match status" value="1"/>
</dbReference>